<keyword evidence="4" id="KW-0378">Hydrolase</keyword>
<keyword evidence="8" id="KW-1185">Reference proteome</keyword>
<keyword evidence="5" id="KW-0325">Glycoprotein</keyword>
<dbReference type="AlphaFoldDB" id="A0A0F4GAX6"/>
<keyword evidence="3 6" id="KW-0732">Signal</keyword>
<dbReference type="GO" id="GO:0006508">
    <property type="term" value="P:proteolysis"/>
    <property type="evidence" value="ECO:0007669"/>
    <property type="project" value="UniProtKB-KW"/>
</dbReference>
<evidence type="ECO:0000256" key="1">
    <source>
        <dbReference type="ARBA" id="ARBA00011079"/>
    </source>
</evidence>
<evidence type="ECO:0000256" key="2">
    <source>
        <dbReference type="ARBA" id="ARBA00022670"/>
    </source>
</evidence>
<dbReference type="GO" id="GO:0070008">
    <property type="term" value="F:serine-type exopeptidase activity"/>
    <property type="evidence" value="ECO:0007669"/>
    <property type="project" value="InterPro"/>
</dbReference>
<dbReference type="InterPro" id="IPR029058">
    <property type="entry name" value="AB_hydrolase_fold"/>
</dbReference>
<evidence type="ECO:0000256" key="3">
    <source>
        <dbReference type="ARBA" id="ARBA00022729"/>
    </source>
</evidence>
<dbReference type="OrthoDB" id="1735038at2759"/>
<comment type="caution">
    <text evidence="7">The sequence shown here is derived from an EMBL/GenBank/DDBJ whole genome shotgun (WGS) entry which is preliminary data.</text>
</comment>
<feature type="signal peptide" evidence="6">
    <location>
        <begin position="1"/>
        <end position="17"/>
    </location>
</feature>
<comment type="similarity">
    <text evidence="1">Belongs to the peptidase S28 family.</text>
</comment>
<evidence type="ECO:0000256" key="6">
    <source>
        <dbReference type="SAM" id="SignalP"/>
    </source>
</evidence>
<dbReference type="Pfam" id="PF05577">
    <property type="entry name" value="Peptidase_S28"/>
    <property type="match status" value="1"/>
</dbReference>
<dbReference type="PANTHER" id="PTHR11010">
    <property type="entry name" value="PROTEASE S28 PRO-X CARBOXYPEPTIDASE-RELATED"/>
    <property type="match status" value="1"/>
</dbReference>
<dbReference type="SUPFAM" id="SSF53474">
    <property type="entry name" value="alpha/beta-Hydrolases"/>
    <property type="match status" value="1"/>
</dbReference>
<sequence>MLARILVSFLHITGARSIAMPYDIPFAESYVSVESCNLPLHPKTTSDTIAGYGRDNFTQLICHGKPELGTFSQAFLWNRTFWRPGAPIVVFLPGESRIDKYGVYCRPDFSTVGAIAENLGAAIVTLEHRYFGSSIPYRNFTKANLQYLTVDNALKDIVRFANNFAAPWTDLPSTAKDVPWVLIGGSYSAAQTAWIANIMPGTFWAYLSASPILQAIPSYWAYFLPLMEHAPETCVSLISSVTRFIDDVVKAGDEENLQIIKTHFGLAGMATSDFLYYLSFHWSEWSVTDIGQDYTTIENYCAWLESSDIGQELEDMYEELFPPLRPPINTSIEVRADAATRLEQTLRAFQNYSKNFREHVAPRLCVEGNCVHDTSGRHREPFLPGQMYSWLRCNDMMAGYVTGAPIAATTTPIVSRFVTYDYFQKRCLRFYSLGPSGELKSSAAGHRDAEAFNEYTGGWFPTKARRIIYSAGEMDVWREMSASAKLRPGGPMQSDPEKDIVVHLVKTGWHHSEMSTRNAELDQEVRRVRDQEIDQICRWIQQWPGYR</sequence>
<proteinExistence type="inferred from homology"/>
<dbReference type="MEROPS" id="S28.004"/>
<evidence type="ECO:0000256" key="4">
    <source>
        <dbReference type="ARBA" id="ARBA00022801"/>
    </source>
</evidence>
<dbReference type="PANTHER" id="PTHR11010:SF23">
    <property type="entry name" value="SERINE PEPTIDASE"/>
    <property type="match status" value="1"/>
</dbReference>
<evidence type="ECO:0000256" key="5">
    <source>
        <dbReference type="ARBA" id="ARBA00023180"/>
    </source>
</evidence>
<feature type="chain" id="PRO_5002468297" evidence="6">
    <location>
        <begin position="18"/>
        <end position="547"/>
    </location>
</feature>
<keyword evidence="2" id="KW-0645">Protease</keyword>
<dbReference type="Proteomes" id="UP000033647">
    <property type="component" value="Unassembled WGS sequence"/>
</dbReference>
<organism evidence="7 8">
    <name type="scientific">Zymoseptoria brevis</name>
    <dbReference type="NCBI Taxonomy" id="1047168"/>
    <lineage>
        <taxon>Eukaryota</taxon>
        <taxon>Fungi</taxon>
        <taxon>Dikarya</taxon>
        <taxon>Ascomycota</taxon>
        <taxon>Pezizomycotina</taxon>
        <taxon>Dothideomycetes</taxon>
        <taxon>Dothideomycetidae</taxon>
        <taxon>Mycosphaerellales</taxon>
        <taxon>Mycosphaerellaceae</taxon>
        <taxon>Zymoseptoria</taxon>
    </lineage>
</organism>
<dbReference type="Gene3D" id="3.40.50.1820">
    <property type="entry name" value="alpha/beta hydrolase"/>
    <property type="match status" value="2"/>
</dbReference>
<reference evidence="7 8" key="1">
    <citation type="submission" date="2015-03" db="EMBL/GenBank/DDBJ databases">
        <title>RNA-seq based gene annotation and comparative genomics of four Zymoseptoria species reveal species-specific pathogenicity related genes and transposable element activity.</title>
        <authorList>
            <person name="Grandaubert J."/>
            <person name="Bhattacharyya A."/>
            <person name="Stukenbrock E.H."/>
        </authorList>
    </citation>
    <scope>NUCLEOTIDE SEQUENCE [LARGE SCALE GENOMIC DNA]</scope>
    <source>
        <strain evidence="7 8">Zb18110</strain>
    </source>
</reference>
<gene>
    <name evidence="7" type="ORF">TI39_contig4327g00001</name>
</gene>
<evidence type="ECO:0000313" key="7">
    <source>
        <dbReference type="EMBL" id="KJX93370.1"/>
    </source>
</evidence>
<dbReference type="InterPro" id="IPR008758">
    <property type="entry name" value="Peptidase_S28"/>
</dbReference>
<protein>
    <submittedName>
        <fullName evidence="7">Serine peptidase like protein</fullName>
    </submittedName>
</protein>
<dbReference type="GO" id="GO:0008239">
    <property type="term" value="F:dipeptidyl-peptidase activity"/>
    <property type="evidence" value="ECO:0007669"/>
    <property type="project" value="TreeGrafter"/>
</dbReference>
<dbReference type="EMBL" id="LAFY01004286">
    <property type="protein sequence ID" value="KJX93370.1"/>
    <property type="molecule type" value="Genomic_DNA"/>
</dbReference>
<name>A0A0F4GAX6_9PEZI</name>
<evidence type="ECO:0000313" key="8">
    <source>
        <dbReference type="Proteomes" id="UP000033647"/>
    </source>
</evidence>
<accession>A0A0F4GAX6</accession>